<dbReference type="AlphaFoldDB" id="A0A1S3HEU4"/>
<gene>
    <name evidence="4" type="primary">LOC106154685</name>
</gene>
<feature type="compositionally biased region" description="Polar residues" evidence="2">
    <location>
        <begin position="84"/>
        <end position="94"/>
    </location>
</feature>
<dbReference type="KEGG" id="lak:106154685"/>
<dbReference type="Proteomes" id="UP000085678">
    <property type="component" value="Unplaced"/>
</dbReference>
<feature type="coiled-coil region" evidence="1">
    <location>
        <begin position="198"/>
        <end position="232"/>
    </location>
</feature>
<feature type="compositionally biased region" description="Polar residues" evidence="2">
    <location>
        <begin position="48"/>
        <end position="62"/>
    </location>
</feature>
<feature type="compositionally biased region" description="Low complexity" evidence="2">
    <location>
        <begin position="399"/>
        <end position="414"/>
    </location>
</feature>
<evidence type="ECO:0000313" key="3">
    <source>
        <dbReference type="Proteomes" id="UP000085678"/>
    </source>
</evidence>
<feature type="compositionally biased region" description="Low complexity" evidence="2">
    <location>
        <begin position="63"/>
        <end position="81"/>
    </location>
</feature>
<evidence type="ECO:0000256" key="1">
    <source>
        <dbReference type="SAM" id="Coils"/>
    </source>
</evidence>
<protein>
    <submittedName>
        <fullName evidence="4">Coiled-coil domain-containing protein 62 isoform X1</fullName>
    </submittedName>
</protein>
<feature type="region of interest" description="Disordered" evidence="2">
    <location>
        <begin position="1"/>
        <end position="108"/>
    </location>
</feature>
<organism evidence="3 4">
    <name type="scientific">Lingula anatina</name>
    <name type="common">Brachiopod</name>
    <name type="synonym">Lingula unguis</name>
    <dbReference type="NCBI Taxonomy" id="7574"/>
    <lineage>
        <taxon>Eukaryota</taxon>
        <taxon>Metazoa</taxon>
        <taxon>Spiralia</taxon>
        <taxon>Lophotrochozoa</taxon>
        <taxon>Brachiopoda</taxon>
        <taxon>Linguliformea</taxon>
        <taxon>Lingulata</taxon>
        <taxon>Lingulida</taxon>
        <taxon>Linguloidea</taxon>
        <taxon>Lingulidae</taxon>
        <taxon>Lingula</taxon>
    </lineage>
</organism>
<keyword evidence="3" id="KW-1185">Reference proteome</keyword>
<keyword evidence="1" id="KW-0175">Coiled coil</keyword>
<dbReference type="STRING" id="7574.A0A1S3HEU4"/>
<feature type="compositionally biased region" description="Polar residues" evidence="2">
    <location>
        <begin position="415"/>
        <end position="431"/>
    </location>
</feature>
<proteinExistence type="predicted"/>
<evidence type="ECO:0000256" key="2">
    <source>
        <dbReference type="SAM" id="MobiDB-lite"/>
    </source>
</evidence>
<feature type="region of interest" description="Disordered" evidence="2">
    <location>
        <begin position="396"/>
        <end position="433"/>
    </location>
</feature>
<sequence>MDQGFLPQHGDREPQVTGRKVVRYAGELDPSFMFSYQPHHSTPKDKMSTSLKMSHSSPTTHQRSSSPSARRSLSPALARRPGSPSRNGASNRSPIKQYPAQHESDTIQKQRRELQLLIAELKDRDRELNEMATTHQKQLLAWEEDRQRILTLEQKCYRQEGELHSRGEQIKGLTAQLKMLESDGSNKSSALESTQDQLRRISEKHSHTQLHLQELEEKNSTLNGSLMDLSSTVGELEAREQELLTMLKLKDKDLVEASNHISELSTKLKKLDFQFRECQRSAADAKKSAAEWKQKCADAKQEGEKLKNELTKQQTENEEQYIELQKARQEITDLKNDAALASEREKRKDQLIELQRSKQERADAELTSLRQLYERQQRDLSLLHLNLESSKDLIAKQQASLESSPSSRPASRVSIHSSPSKSPQKYRSATSLEDKHSSLLNALDSDITGIVNGEDFSLPAARDQDASPTSKLHRLLTESRQMVQSLERSTLPPYVSRMDRSRTSDKSETE</sequence>
<evidence type="ECO:0000313" key="4">
    <source>
        <dbReference type="RefSeq" id="XP_013384583.1"/>
    </source>
</evidence>
<name>A0A1S3HEU4_LINAN</name>
<dbReference type="OrthoDB" id="6284716at2759"/>
<feature type="coiled-coil region" evidence="1">
    <location>
        <begin position="282"/>
        <end position="379"/>
    </location>
</feature>
<dbReference type="RefSeq" id="XP_013384583.1">
    <property type="nucleotide sequence ID" value="XM_013529129.2"/>
</dbReference>
<dbReference type="GeneID" id="106154685"/>
<feature type="compositionally biased region" description="Basic and acidic residues" evidence="2">
    <location>
        <begin position="497"/>
        <end position="510"/>
    </location>
</feature>
<reference evidence="4" key="1">
    <citation type="submission" date="2025-08" db="UniProtKB">
        <authorList>
            <consortium name="RefSeq"/>
        </authorList>
    </citation>
    <scope>IDENTIFICATION</scope>
    <source>
        <tissue evidence="4">Gonads</tissue>
    </source>
</reference>
<dbReference type="InParanoid" id="A0A1S3HEU4"/>
<feature type="compositionally biased region" description="Polar residues" evidence="2">
    <location>
        <begin position="478"/>
        <end position="488"/>
    </location>
</feature>
<accession>A0A1S3HEU4</accession>
<feature type="region of interest" description="Disordered" evidence="2">
    <location>
        <begin position="478"/>
        <end position="510"/>
    </location>
</feature>